<organism evidence="1 2">
    <name type="scientific">Trichonephila inaurata madagascariensis</name>
    <dbReference type="NCBI Taxonomy" id="2747483"/>
    <lineage>
        <taxon>Eukaryota</taxon>
        <taxon>Metazoa</taxon>
        <taxon>Ecdysozoa</taxon>
        <taxon>Arthropoda</taxon>
        <taxon>Chelicerata</taxon>
        <taxon>Arachnida</taxon>
        <taxon>Araneae</taxon>
        <taxon>Araneomorphae</taxon>
        <taxon>Entelegynae</taxon>
        <taxon>Araneoidea</taxon>
        <taxon>Nephilidae</taxon>
        <taxon>Trichonephila</taxon>
        <taxon>Trichonephila inaurata</taxon>
    </lineage>
</organism>
<reference evidence="1" key="1">
    <citation type="submission" date="2020-08" db="EMBL/GenBank/DDBJ databases">
        <title>Multicomponent nature underlies the extraordinary mechanical properties of spider dragline silk.</title>
        <authorList>
            <person name="Kono N."/>
            <person name="Nakamura H."/>
            <person name="Mori M."/>
            <person name="Yoshida Y."/>
            <person name="Ohtoshi R."/>
            <person name="Malay A.D."/>
            <person name="Moran D.A.P."/>
            <person name="Tomita M."/>
            <person name="Numata K."/>
            <person name="Arakawa K."/>
        </authorList>
    </citation>
    <scope>NUCLEOTIDE SEQUENCE</scope>
</reference>
<evidence type="ECO:0000313" key="1">
    <source>
        <dbReference type="EMBL" id="GFY76308.1"/>
    </source>
</evidence>
<dbReference type="Proteomes" id="UP000886998">
    <property type="component" value="Unassembled WGS sequence"/>
</dbReference>
<dbReference type="EMBL" id="BMAV01021835">
    <property type="protein sequence ID" value="GFY76308.1"/>
    <property type="molecule type" value="Genomic_DNA"/>
</dbReference>
<protein>
    <submittedName>
        <fullName evidence="1">Uncharacterized protein</fullName>
    </submittedName>
</protein>
<sequence>MFPSWPSASTSFRIGEVHGRDHRKPLFLPLHGLDAEKVKEQMCIHTHVPEQSQFEIMLNQSKVPMELTFFFMVEIFERTGFYTAKDNVSQKCSSLSLPFSPLGCYAPCPSFTIFGILMATFQSLQSTVRYLLNIILRL</sequence>
<name>A0A8X7CPS3_9ARAC</name>
<dbReference type="AlphaFoldDB" id="A0A8X7CPS3"/>
<keyword evidence="2" id="KW-1185">Reference proteome</keyword>
<proteinExistence type="predicted"/>
<accession>A0A8X7CPS3</accession>
<comment type="caution">
    <text evidence="1">The sequence shown here is derived from an EMBL/GenBank/DDBJ whole genome shotgun (WGS) entry which is preliminary data.</text>
</comment>
<gene>
    <name evidence="1" type="ORF">TNIN_213861</name>
</gene>
<evidence type="ECO:0000313" key="2">
    <source>
        <dbReference type="Proteomes" id="UP000886998"/>
    </source>
</evidence>